<evidence type="ECO:0000313" key="6">
    <source>
        <dbReference type="Proteomes" id="UP001159405"/>
    </source>
</evidence>
<comment type="similarity">
    <text evidence="1">Belongs to the GCN1 family.</text>
</comment>
<dbReference type="Pfam" id="PF23271">
    <property type="entry name" value="HEAT_GCN1"/>
    <property type="match status" value="1"/>
</dbReference>
<organism evidence="5 6">
    <name type="scientific">Porites lobata</name>
    <dbReference type="NCBI Taxonomy" id="104759"/>
    <lineage>
        <taxon>Eukaryota</taxon>
        <taxon>Metazoa</taxon>
        <taxon>Cnidaria</taxon>
        <taxon>Anthozoa</taxon>
        <taxon>Hexacorallia</taxon>
        <taxon>Scleractinia</taxon>
        <taxon>Fungiina</taxon>
        <taxon>Poritidae</taxon>
        <taxon>Porites</taxon>
    </lineage>
</organism>
<dbReference type="EMBL" id="CALNXK010000016">
    <property type="protein sequence ID" value="CAH3103874.1"/>
    <property type="molecule type" value="Genomic_DNA"/>
</dbReference>
<evidence type="ECO:0000259" key="4">
    <source>
        <dbReference type="SMART" id="SM01349"/>
    </source>
</evidence>
<dbReference type="Pfam" id="PF24993">
    <property type="entry name" value="GNC1_N"/>
    <property type="match status" value="1"/>
</dbReference>
<dbReference type="InterPro" id="IPR034085">
    <property type="entry name" value="TOG"/>
</dbReference>
<evidence type="ECO:0000256" key="1">
    <source>
        <dbReference type="ARBA" id="ARBA00007366"/>
    </source>
</evidence>
<dbReference type="Pfam" id="PF24984">
    <property type="entry name" value="HEAT_EF3_GNC1"/>
    <property type="match status" value="1"/>
</dbReference>
<keyword evidence="6" id="KW-1185">Reference proteome</keyword>
<dbReference type="PROSITE" id="PS50077">
    <property type="entry name" value="HEAT_REPEAT"/>
    <property type="match status" value="3"/>
</dbReference>
<feature type="domain" description="TOG" evidence="4">
    <location>
        <begin position="1196"/>
        <end position="1432"/>
    </location>
</feature>
<evidence type="ECO:0000256" key="2">
    <source>
        <dbReference type="ARBA" id="ARBA00022737"/>
    </source>
</evidence>
<name>A0ABN8NCB9_9CNID</name>
<dbReference type="InterPro" id="IPR057546">
    <property type="entry name" value="HEAT_GCN1"/>
</dbReference>
<reference evidence="5 6" key="1">
    <citation type="submission" date="2022-05" db="EMBL/GenBank/DDBJ databases">
        <authorList>
            <consortium name="Genoscope - CEA"/>
            <person name="William W."/>
        </authorList>
    </citation>
    <scope>NUCLEOTIDE SEQUENCE [LARGE SCALE GENOMIC DNA]</scope>
</reference>
<dbReference type="InterPro" id="IPR021133">
    <property type="entry name" value="HEAT_type_2"/>
</dbReference>
<dbReference type="PANTHER" id="PTHR23346:SF7">
    <property type="entry name" value="STALLED RIBOSOME SENSOR GCN1"/>
    <property type="match status" value="1"/>
</dbReference>
<feature type="repeat" description="HEAT" evidence="3">
    <location>
        <begin position="1839"/>
        <end position="1876"/>
    </location>
</feature>
<dbReference type="InterPro" id="IPR016024">
    <property type="entry name" value="ARM-type_fold"/>
</dbReference>
<dbReference type="InterPro" id="IPR056810">
    <property type="entry name" value="GNC1-like_N"/>
</dbReference>
<dbReference type="InterPro" id="IPR011989">
    <property type="entry name" value="ARM-like"/>
</dbReference>
<evidence type="ECO:0000313" key="5">
    <source>
        <dbReference type="EMBL" id="CAH3103874.1"/>
    </source>
</evidence>
<dbReference type="SMART" id="SM01349">
    <property type="entry name" value="TOG"/>
    <property type="match status" value="1"/>
</dbReference>
<dbReference type="Pfam" id="PF25801">
    <property type="entry name" value="HEAT_GCN1_C_2"/>
    <property type="match status" value="1"/>
</dbReference>
<comment type="caution">
    <text evidence="5">The sequence shown here is derived from an EMBL/GenBank/DDBJ whole genome shotgun (WGS) entry which is preliminary data.</text>
</comment>
<evidence type="ECO:0000256" key="3">
    <source>
        <dbReference type="PROSITE-ProRule" id="PRU00103"/>
    </source>
</evidence>
<feature type="repeat" description="HEAT" evidence="3">
    <location>
        <begin position="1492"/>
        <end position="1530"/>
    </location>
</feature>
<dbReference type="PANTHER" id="PTHR23346">
    <property type="entry name" value="TRANSLATIONAL ACTIVATOR GCN1-RELATED"/>
    <property type="match status" value="1"/>
</dbReference>
<sequence length="2507" mass="274755">MPASQELGCLTGYLFNFCTKNKDSETISKFKKPFLDMYIKAVINSKTRPSNHVLVHFGPLLCHVTHDDFSSLILPAVQKALLRNPEVVLESVAYLISSVSIDLSKYALDICKNTIGQLRAKEELHRQEATLILKNLAHQCSDPGALEELINFVFNVLNGSEGKLTQWNDRVAVLQGLRSLEQHSVSGSSSVQKLSQLVAEKLVKYLEQEVHEGALVQGLSVLSQWCAHFSAEVPKVLVNAFKKRMTNKNSTTAVRTAYLHCMAGAFQGNTLLQAMDILPQLLQTIEKASSQPNQASIVTEGLVAASILVRLSLADVQAESKLGSFWTTFLDAKKQLFVSEKLLNSATDEALLTMVSIIEKLIISHGQRLNKSNSQPWYRALLFLLTHSSWKIRQNTQSCVQRLFNSLGESAVELQSSLLTEFSKLLSTQKPSAQDSSVPLVNGDTPQGNPTEVSHRILTSALQCLIHAVVNSNPDLPAETKDKIALQVLLDAHHPLIFTCKENLWIRIMYSMDVEVGSFVDRHVDTIIDVIVSDSNSKESSQNVLKTMAKLAPEVILPRVVKHSMVCLSKPAYYTVTMEEFAIMNTPEGEIYNTSLLQSAKVAEAGKRQNLKKESKAYSYEDQIWEMEVRESLKKKKKAEGKLSEKEEMSQKEKEIFEAQLMKEAEIRDRLKELHTEVVQVGLLLEVAITSNPKSMRQYIPTLLPTLLPLLQSPLTASVVTPVILKLGKSALDDEQKYLAELVGYVTLRLLKPMCSINRAWCEENLPSATKRVLSILHTRTVPNPALGSASTASCTELLTAPGFAFCFPLLRCLLREGGKAVDGDEDLRYQTLQVVAEHCKLRACDDEDEEDEEEQDESDPALLPRKEMFSLFAEVISTSPDTIKGSRLQQLASLSLVELCKAASGEDGCTTVSPAEISVLLHSLESPAASLRFATLQGLLVLTHILSAGDHGSAQTAQLVRRLWVAKFDVDDENSKLGEKLWTEVGFSVPEPLCSALLEDVVHDFEVIRKAAAPALAAAVTEHPDVAPSILQQLVDLYDVKLKIPPPVFDNLGRVVPNDTVDLSDARCGIALALGELSPKLSEEEVPPLFVFFVPTGLGDRDLEVRKHMLNAALKAVNDHGKANISLLLPVFEQFLDMAPDTSAHDTIRQSVIILMGCLARHLDKDDPKVRPIVGKLLNALSTPSQQVQEAVANCLPPLVPAIKSEAPEMVKNLLNQLLESTVYGERKGAAYGLSGLVKGLGILYLKQLNIMSTLQEAIQDKKNYRHREGALFAYEMLCSMLGRLFEPYVVHVLPNLLLCFGDGNQYVREATDDTARAVMKNLSAHGVKLVLPSLLAALEEDSWRTKTGSVELLGAMAFCAPKQLSSCLPSIVPRLCDVLTDSHMKVQKAGAQALKQIGSVIRNPEILAISSVLLEALMDPSTKTAPCLQVLLQTSFVHFIDAPSLALIMPVLQRALSERSTETKKMAAQIIGNMYSLTDKKDLAPYVGSVVPGLKQALLDPVPEVRAVSSRALGALVRGMGEESFEDLLPWLMETLTSENSSVDRSGAAQGLGEVLCALGTSRLETLMPEVISTTERTELASHVREGYLMLYIYLPSTFKDDFIPWVGPVIPSVLKGLADESEYVRDTSLKAGQRIVNLYADTAIELFLPQLETGLFDDNWRIRHSSVQLLGDLLYRISGVTGKMSTEGQEDDNFGTSQSNQAIIEALGTDRRNRVLAGLYMGRSDVSLMVRQAALHVWKVVVPNTPRILREILPTLFSLLLGCLASTSFDKRQVAARTLGDLVRKLGERVLPEIIPILERGLDSEKSDERQGVCIGLSEIVSSTSKEQVVQYVDSLVPTVRRALIDPLPEVRVAAAKTFDQLHSTIGTKALDDILPDLLQKMDDPALSEYALDGLRQVMAVKSRVVLPFLVPQLITPPVNTRALAILSAVAGDALTRHLSKILPAMLKAIQGCFGTEHEKEELEGASSLVLSVHDDVGIRTIMDELMAASKNPAPGMRRAAISLLHSFCEETKVDYSQFIPALFRGIIHLMNDTDDLVVDMSWNALNAVTKHLEPSEQLQYISHLRQAVKFVADDVKDGDLPGFCLPKKGIAPILPIFREGILNGTPELKEQAANGLGEVISLTSAAALRPFVVNITGPLIRILGDRFSWNVKVAVLQTLGLLLGKVGAMLKPFLPQLQTTFIKALNDPTRAVRMCAAKALQKLIKLHTRVDPLFTELHNGVKNTEDNTIRETLLQALRGVIAGAGQKMGDPIRKTLTTTLLDLLGHGDDNIRVAAGGCVGSLALIVPEPELESIINDQLIVNDPTVDWTVRHGHAIALSAVLHDAVERIVAQGLYDVVTDAAVEHAMTDRIPICSSGVRSLGYILAHSVVQCESPPPQVLETLFKMLQDGSNDIKMLASASIKHGARASSAPLDSTLLKMLIPALLGSCKEKNTAVKAAAESALMYVLRLRDGESTLQTCCRMFDASTAESIQDLCRRSLRRLATQESDDDELESYFSSVDQG</sequence>
<keyword evidence="2" id="KW-0677">Repeat</keyword>
<gene>
    <name evidence="5" type="ORF">PLOB_00011442</name>
</gene>
<protein>
    <recommendedName>
        <fullName evidence="4">TOG domain-containing protein</fullName>
    </recommendedName>
</protein>
<dbReference type="SUPFAM" id="SSF48371">
    <property type="entry name" value="ARM repeat"/>
    <property type="match status" value="4"/>
</dbReference>
<dbReference type="Proteomes" id="UP001159405">
    <property type="component" value="Unassembled WGS sequence"/>
</dbReference>
<accession>A0ABN8NCB9</accession>
<dbReference type="Pfam" id="PF24987">
    <property type="entry name" value="HEAT_EF3_N"/>
    <property type="match status" value="1"/>
</dbReference>
<proteinExistence type="inferred from homology"/>
<feature type="repeat" description="HEAT" evidence="3">
    <location>
        <begin position="1373"/>
        <end position="1410"/>
    </location>
</feature>
<dbReference type="Gene3D" id="1.25.10.10">
    <property type="entry name" value="Leucine-rich Repeat Variant"/>
    <property type="match status" value="7"/>
</dbReference>